<dbReference type="InterPro" id="IPR036590">
    <property type="entry name" value="SRAP-like"/>
</dbReference>
<dbReference type="OrthoDB" id="6192129at2"/>
<evidence type="ECO:0000256" key="5">
    <source>
        <dbReference type="ARBA" id="ARBA00023124"/>
    </source>
</evidence>
<keyword evidence="4 8" id="KW-0378">Hydrolase</keyword>
<evidence type="ECO:0000256" key="2">
    <source>
        <dbReference type="ARBA" id="ARBA00022670"/>
    </source>
</evidence>
<comment type="similarity">
    <text evidence="1 8">Belongs to the SOS response-associated peptidase family.</text>
</comment>
<dbReference type="SUPFAM" id="SSF143081">
    <property type="entry name" value="BB1717-like"/>
    <property type="match status" value="1"/>
</dbReference>
<dbReference type="Gene3D" id="3.90.1680.10">
    <property type="entry name" value="SOS response associated peptidase-like"/>
    <property type="match status" value="1"/>
</dbReference>
<dbReference type="GO" id="GO:0008233">
    <property type="term" value="F:peptidase activity"/>
    <property type="evidence" value="ECO:0007669"/>
    <property type="project" value="UniProtKB-KW"/>
</dbReference>
<dbReference type="EC" id="3.4.-.-" evidence="8"/>
<evidence type="ECO:0000256" key="6">
    <source>
        <dbReference type="ARBA" id="ARBA00023125"/>
    </source>
</evidence>
<evidence type="ECO:0000256" key="4">
    <source>
        <dbReference type="ARBA" id="ARBA00022801"/>
    </source>
</evidence>
<organism evidence="9 10">
    <name type="scientific">Modicisalibacter muralis</name>
    <dbReference type="NCBI Taxonomy" id="119000"/>
    <lineage>
        <taxon>Bacteria</taxon>
        <taxon>Pseudomonadati</taxon>
        <taxon>Pseudomonadota</taxon>
        <taxon>Gammaproteobacteria</taxon>
        <taxon>Oceanospirillales</taxon>
        <taxon>Halomonadaceae</taxon>
        <taxon>Modicisalibacter</taxon>
    </lineage>
</organism>
<dbReference type="Proteomes" id="UP000198654">
    <property type="component" value="Unassembled WGS sequence"/>
</dbReference>
<evidence type="ECO:0000256" key="1">
    <source>
        <dbReference type="ARBA" id="ARBA00008136"/>
    </source>
</evidence>
<keyword evidence="2 8" id="KW-0645">Protease</keyword>
<keyword evidence="10" id="KW-1185">Reference proteome</keyword>
<dbReference type="GO" id="GO:0106300">
    <property type="term" value="P:protein-DNA covalent cross-linking repair"/>
    <property type="evidence" value="ECO:0007669"/>
    <property type="project" value="InterPro"/>
</dbReference>
<name>A0A1G9QAZ5_9GAMM</name>
<dbReference type="AlphaFoldDB" id="A0A1G9QAZ5"/>
<dbReference type="PANTHER" id="PTHR13604:SF0">
    <property type="entry name" value="ABASIC SITE PROCESSING PROTEIN HMCES"/>
    <property type="match status" value="1"/>
</dbReference>
<evidence type="ECO:0000313" key="9">
    <source>
        <dbReference type="EMBL" id="SDM07525.1"/>
    </source>
</evidence>
<dbReference type="Pfam" id="PF02586">
    <property type="entry name" value="SRAP"/>
    <property type="match status" value="1"/>
</dbReference>
<dbReference type="GO" id="GO:0006508">
    <property type="term" value="P:proteolysis"/>
    <property type="evidence" value="ECO:0007669"/>
    <property type="project" value="UniProtKB-KW"/>
</dbReference>
<dbReference type="STRING" id="119000.SAMN05661010_03271"/>
<protein>
    <recommendedName>
        <fullName evidence="8">Abasic site processing protein</fullName>
        <ecNumber evidence="8">3.4.-.-</ecNumber>
    </recommendedName>
</protein>
<keyword evidence="6" id="KW-0238">DNA-binding</keyword>
<dbReference type="InterPro" id="IPR003738">
    <property type="entry name" value="SRAP"/>
</dbReference>
<evidence type="ECO:0000256" key="7">
    <source>
        <dbReference type="ARBA" id="ARBA00023239"/>
    </source>
</evidence>
<dbReference type="GO" id="GO:0016829">
    <property type="term" value="F:lyase activity"/>
    <property type="evidence" value="ECO:0007669"/>
    <property type="project" value="UniProtKB-KW"/>
</dbReference>
<keyword evidence="5" id="KW-0190">Covalent protein-DNA linkage</keyword>
<dbReference type="PANTHER" id="PTHR13604">
    <property type="entry name" value="DC12-RELATED"/>
    <property type="match status" value="1"/>
</dbReference>
<keyword evidence="3" id="KW-0227">DNA damage</keyword>
<keyword evidence="7" id="KW-0456">Lyase</keyword>
<sequence length="228" mass="24957">MAGRLHIAPQPLDSLLPGLRADEPLLTSPNLAPRQPLSMIRLEGGAPTLVSAFWGLTPPWLKVLDHAPHCARAESLGERAMFRDAFAARRCVIPVSGVYAWKPQPRMKQPFLITRVDRGSLLLAGLWCRYHTTLSAYTDSCALITVPANPLLSSLTERLPALIDPADAMAWLDPHTPLAQARDVLSPAPLELLGAFPVSRRVNDPSCQDWACGHPTGAMARWHSEQET</sequence>
<reference evidence="9 10" key="1">
    <citation type="submission" date="2016-10" db="EMBL/GenBank/DDBJ databases">
        <authorList>
            <person name="de Groot N.N."/>
        </authorList>
    </citation>
    <scope>NUCLEOTIDE SEQUENCE [LARGE SCALE GENOMIC DNA]</scope>
    <source>
        <strain evidence="9 10">DSM 14789</strain>
    </source>
</reference>
<evidence type="ECO:0000256" key="3">
    <source>
        <dbReference type="ARBA" id="ARBA00022763"/>
    </source>
</evidence>
<dbReference type="GO" id="GO:0003697">
    <property type="term" value="F:single-stranded DNA binding"/>
    <property type="evidence" value="ECO:0007669"/>
    <property type="project" value="InterPro"/>
</dbReference>
<proteinExistence type="inferred from homology"/>
<evidence type="ECO:0000256" key="8">
    <source>
        <dbReference type="RuleBase" id="RU364100"/>
    </source>
</evidence>
<accession>A0A1G9QAZ5</accession>
<evidence type="ECO:0000313" key="10">
    <source>
        <dbReference type="Proteomes" id="UP000198654"/>
    </source>
</evidence>
<dbReference type="RefSeq" id="WP_089730345.1">
    <property type="nucleotide sequence ID" value="NZ_FNGI01000011.1"/>
</dbReference>
<dbReference type="EMBL" id="FNGI01000011">
    <property type="protein sequence ID" value="SDM07525.1"/>
    <property type="molecule type" value="Genomic_DNA"/>
</dbReference>
<gene>
    <name evidence="9" type="ORF">SAMN05661010_03271</name>
</gene>